<evidence type="ECO:0000256" key="4">
    <source>
        <dbReference type="ARBA" id="ARBA00022801"/>
    </source>
</evidence>
<evidence type="ECO:0000256" key="2">
    <source>
        <dbReference type="ARBA" id="ARBA00012552"/>
    </source>
</evidence>
<dbReference type="AlphaFoldDB" id="A0A166BBC6"/>
<dbReference type="EC" id="3.6.4.13" evidence="2"/>
<comment type="catalytic activity">
    <reaction evidence="9">
        <text>ATP + H2O = ADP + phosphate + H(+)</text>
        <dbReference type="Rhea" id="RHEA:13065"/>
        <dbReference type="ChEBI" id="CHEBI:15377"/>
        <dbReference type="ChEBI" id="CHEBI:15378"/>
        <dbReference type="ChEBI" id="CHEBI:30616"/>
        <dbReference type="ChEBI" id="CHEBI:43474"/>
        <dbReference type="ChEBI" id="CHEBI:456216"/>
        <dbReference type="EC" id="3.6.4.13"/>
    </reaction>
</comment>
<dbReference type="GO" id="GO:0045025">
    <property type="term" value="C:mitochondrial degradosome"/>
    <property type="evidence" value="ECO:0007669"/>
    <property type="project" value="TreeGrafter"/>
</dbReference>
<dbReference type="SMART" id="SM00490">
    <property type="entry name" value="HELICc"/>
    <property type="match status" value="1"/>
</dbReference>
<evidence type="ECO:0000313" key="13">
    <source>
        <dbReference type="Proteomes" id="UP000076798"/>
    </source>
</evidence>
<keyword evidence="8" id="KW-0496">Mitochondrion</keyword>
<dbReference type="Pfam" id="PF22527">
    <property type="entry name" value="DEXQc_Suv3"/>
    <property type="match status" value="1"/>
</dbReference>
<evidence type="ECO:0000259" key="11">
    <source>
        <dbReference type="PROSITE" id="PS51194"/>
    </source>
</evidence>
<evidence type="ECO:0000256" key="3">
    <source>
        <dbReference type="ARBA" id="ARBA00022741"/>
    </source>
</evidence>
<dbReference type="OrthoDB" id="6692397at2759"/>
<dbReference type="InterPro" id="IPR022192">
    <property type="entry name" value="SUV3_C"/>
</dbReference>
<keyword evidence="3" id="KW-0547">Nucleotide-binding</keyword>
<evidence type="ECO:0000256" key="9">
    <source>
        <dbReference type="ARBA" id="ARBA00047984"/>
    </source>
</evidence>
<keyword evidence="5" id="KW-0347">Helicase</keyword>
<dbReference type="Proteomes" id="UP000076798">
    <property type="component" value="Unassembled WGS sequence"/>
</dbReference>
<dbReference type="SUPFAM" id="SSF52540">
    <property type="entry name" value="P-loop containing nucleoside triphosphate hydrolases"/>
    <property type="match status" value="1"/>
</dbReference>
<dbReference type="PROSITE" id="PS51194">
    <property type="entry name" value="HELICASE_CTER"/>
    <property type="match status" value="1"/>
</dbReference>
<dbReference type="GO" id="GO:0005524">
    <property type="term" value="F:ATP binding"/>
    <property type="evidence" value="ECO:0007669"/>
    <property type="project" value="UniProtKB-KW"/>
</dbReference>
<evidence type="ECO:0000256" key="1">
    <source>
        <dbReference type="ARBA" id="ARBA00004173"/>
    </source>
</evidence>
<dbReference type="Gene3D" id="1.20.272.40">
    <property type="match status" value="1"/>
</dbReference>
<feature type="compositionally biased region" description="Basic residues" evidence="10">
    <location>
        <begin position="569"/>
        <end position="578"/>
    </location>
</feature>
<dbReference type="GO" id="GO:0003724">
    <property type="term" value="F:RNA helicase activity"/>
    <property type="evidence" value="ECO:0007669"/>
    <property type="project" value="UniProtKB-EC"/>
</dbReference>
<keyword evidence="7" id="KW-0809">Transit peptide</keyword>
<dbReference type="InterPro" id="IPR044774">
    <property type="entry name" value="Suv3_DEXQc"/>
</dbReference>
<dbReference type="InterPro" id="IPR001650">
    <property type="entry name" value="Helicase_C-like"/>
</dbReference>
<dbReference type="STRING" id="1314776.A0A166BBC6"/>
<dbReference type="InterPro" id="IPR055206">
    <property type="entry name" value="DEXQc_SUV3"/>
</dbReference>
<dbReference type="EMBL" id="KV428114">
    <property type="protein sequence ID" value="KZT36183.1"/>
    <property type="molecule type" value="Genomic_DNA"/>
</dbReference>
<keyword evidence="13" id="KW-1185">Reference proteome</keyword>
<evidence type="ECO:0000256" key="5">
    <source>
        <dbReference type="ARBA" id="ARBA00022806"/>
    </source>
</evidence>
<evidence type="ECO:0000313" key="12">
    <source>
        <dbReference type="EMBL" id="KZT36183.1"/>
    </source>
</evidence>
<dbReference type="Pfam" id="PF00271">
    <property type="entry name" value="Helicase_C"/>
    <property type="match status" value="1"/>
</dbReference>
<dbReference type="CDD" id="cd18805">
    <property type="entry name" value="SF2_C_suv3"/>
    <property type="match status" value="1"/>
</dbReference>
<feature type="region of interest" description="Disordered" evidence="10">
    <location>
        <begin position="543"/>
        <end position="578"/>
    </location>
</feature>
<accession>A0A166BBC6</accession>
<organism evidence="12 13">
    <name type="scientific">Sistotremastrum suecicum HHB10207 ss-3</name>
    <dbReference type="NCBI Taxonomy" id="1314776"/>
    <lineage>
        <taxon>Eukaryota</taxon>
        <taxon>Fungi</taxon>
        <taxon>Dikarya</taxon>
        <taxon>Basidiomycota</taxon>
        <taxon>Agaricomycotina</taxon>
        <taxon>Agaricomycetes</taxon>
        <taxon>Sistotremastrales</taxon>
        <taxon>Sistotremastraceae</taxon>
        <taxon>Sistotremastrum</taxon>
    </lineage>
</organism>
<dbReference type="PANTHER" id="PTHR12131:SF1">
    <property type="entry name" value="ATP-DEPENDENT RNA HELICASE SUPV3L1, MITOCHONDRIAL-RELATED"/>
    <property type="match status" value="1"/>
</dbReference>
<dbReference type="Gene3D" id="3.40.50.300">
    <property type="entry name" value="P-loop containing nucleotide triphosphate hydrolases"/>
    <property type="match status" value="2"/>
</dbReference>
<evidence type="ECO:0000256" key="8">
    <source>
        <dbReference type="ARBA" id="ARBA00023128"/>
    </source>
</evidence>
<dbReference type="InterPro" id="IPR027417">
    <property type="entry name" value="P-loop_NTPase"/>
</dbReference>
<dbReference type="Pfam" id="PF12513">
    <property type="entry name" value="SUV3_C"/>
    <property type="match status" value="1"/>
</dbReference>
<dbReference type="InterPro" id="IPR050699">
    <property type="entry name" value="RNA-DNA_Helicase"/>
</dbReference>
<comment type="subcellular location">
    <subcellularLocation>
        <location evidence="1">Mitochondrion</location>
    </subcellularLocation>
</comment>
<dbReference type="PANTHER" id="PTHR12131">
    <property type="entry name" value="ATP-DEPENDENT RNA AND DNA HELICASE"/>
    <property type="match status" value="1"/>
</dbReference>
<sequence length="578" mass="64327">MEARGLKRKIIMHVGPTNSGKTYNALRALASAESGYYAGPLRLLAQEIWERFNRGTIEPLIPNPTKSSNVVPCNLITGEDRREVSPDARLQSCTIEMLTLLQRFHVGVVDEIQMMADRDRGGSWTFALIASNVRELHLCGEETAVPLVRSMLKETGDDLTVKYYKRLTPMHVDTESLNGNWANVRKGDCVVTFSRDGIFALKRQIEAVTGLRCAVAYGRLPPEIRSEQAALFNDPDSGYDVMVASDAVGMGLNLKIKRIVFAMLHKFNGAERAPLPISQVKQIAGRAGRYGLHGDTPSPGLATTFYPADLPWLKHAIDQPNKPLQRAIRSFVLDDIRKFIYLLPEGVSLREISDLLLACARVGKEYTLAGGSLNDASIVLDQYIRELSVEERFLFWLSPHACGKSTPEGAVSVLFAQAHVRGDPITPTQCLAGTGMLETHASIKAKMLSGDPPRASGYILNLLESLHKCLELYIWYAYRLPSTFAYAREAVALQKEVQSSIEWGLQGIAERRALNRVPHDAKAWQQKRQDEKIEFTNRSIGSQTVTDFSSTPQPPSLVKMFNKDLMRPPRARRASRVP</sequence>
<keyword evidence="6" id="KW-0067">ATP-binding</keyword>
<protein>
    <recommendedName>
        <fullName evidence="2">RNA helicase</fullName>
        <ecNumber evidence="2">3.6.4.13</ecNumber>
    </recommendedName>
</protein>
<evidence type="ECO:0000256" key="10">
    <source>
        <dbReference type="SAM" id="MobiDB-lite"/>
    </source>
</evidence>
<feature type="domain" description="Helicase C-terminal" evidence="11">
    <location>
        <begin position="147"/>
        <end position="336"/>
    </location>
</feature>
<proteinExistence type="predicted"/>
<gene>
    <name evidence="12" type="ORF">SISSUDRAFT_989577</name>
</gene>
<evidence type="ECO:0000256" key="7">
    <source>
        <dbReference type="ARBA" id="ARBA00022946"/>
    </source>
</evidence>
<dbReference type="FunFam" id="3.40.50.300:FF:000957">
    <property type="entry name" value="ATP-dependent RNA helicase SUV3L, mitochondrial"/>
    <property type="match status" value="1"/>
</dbReference>
<dbReference type="Gene3D" id="1.20.58.1080">
    <property type="match status" value="1"/>
</dbReference>
<keyword evidence="4" id="KW-0378">Hydrolase</keyword>
<evidence type="ECO:0000256" key="6">
    <source>
        <dbReference type="ARBA" id="ARBA00022840"/>
    </source>
</evidence>
<dbReference type="CDD" id="cd17913">
    <property type="entry name" value="DEXQc_Suv3"/>
    <property type="match status" value="1"/>
</dbReference>
<name>A0A166BBC6_9AGAM</name>
<dbReference type="GO" id="GO:0016787">
    <property type="term" value="F:hydrolase activity"/>
    <property type="evidence" value="ECO:0007669"/>
    <property type="project" value="UniProtKB-KW"/>
</dbReference>
<reference evidence="12 13" key="1">
    <citation type="journal article" date="2016" name="Mol. Biol. Evol.">
        <title>Comparative Genomics of Early-Diverging Mushroom-Forming Fungi Provides Insights into the Origins of Lignocellulose Decay Capabilities.</title>
        <authorList>
            <person name="Nagy L.G."/>
            <person name="Riley R."/>
            <person name="Tritt A."/>
            <person name="Adam C."/>
            <person name="Daum C."/>
            <person name="Floudas D."/>
            <person name="Sun H."/>
            <person name="Yadav J.S."/>
            <person name="Pangilinan J."/>
            <person name="Larsson K.H."/>
            <person name="Matsuura K."/>
            <person name="Barry K."/>
            <person name="Labutti K."/>
            <person name="Kuo R."/>
            <person name="Ohm R.A."/>
            <person name="Bhattacharya S.S."/>
            <person name="Shirouzu T."/>
            <person name="Yoshinaga Y."/>
            <person name="Martin F.M."/>
            <person name="Grigoriev I.V."/>
            <person name="Hibbett D.S."/>
        </authorList>
    </citation>
    <scope>NUCLEOTIDE SEQUENCE [LARGE SCALE GENOMIC DNA]</scope>
    <source>
        <strain evidence="12 13">HHB10207 ss-3</strain>
    </source>
</reference>
<dbReference type="GO" id="GO:0000965">
    <property type="term" value="P:mitochondrial RNA 3'-end processing"/>
    <property type="evidence" value="ECO:0007669"/>
    <property type="project" value="TreeGrafter"/>
</dbReference>